<dbReference type="PROSITE" id="PS00211">
    <property type="entry name" value="ABC_TRANSPORTER_1"/>
    <property type="match status" value="1"/>
</dbReference>
<dbReference type="Proteomes" id="UP000472971">
    <property type="component" value="Unassembled WGS sequence"/>
</dbReference>
<dbReference type="Proteomes" id="UP000570010">
    <property type="component" value="Unassembled WGS sequence"/>
</dbReference>
<dbReference type="EMBL" id="JACEIO010000035">
    <property type="protein sequence ID" value="MBA4538152.1"/>
    <property type="molecule type" value="Genomic_DNA"/>
</dbReference>
<evidence type="ECO:0000256" key="2">
    <source>
        <dbReference type="ARBA" id="ARBA00022448"/>
    </source>
</evidence>
<keyword evidence="2" id="KW-0813">Transport</keyword>
<evidence type="ECO:0000256" key="1">
    <source>
        <dbReference type="ARBA" id="ARBA00005417"/>
    </source>
</evidence>
<comment type="caution">
    <text evidence="7">The sequence shown here is derived from an EMBL/GenBank/DDBJ whole genome shotgun (WGS) entry which is preliminary data.</text>
</comment>
<dbReference type="PANTHER" id="PTHR43335">
    <property type="entry name" value="ABC TRANSPORTER, ATP-BINDING PROTEIN"/>
    <property type="match status" value="1"/>
</dbReference>
<gene>
    <name evidence="7" type="ORF">G4D64_13390</name>
    <name evidence="6" type="ORF">H1Z61_13660</name>
</gene>
<dbReference type="Gene3D" id="3.40.50.300">
    <property type="entry name" value="P-loop containing nucleotide triphosphate hydrolases"/>
    <property type="match status" value="1"/>
</dbReference>
<dbReference type="GO" id="GO:0016887">
    <property type="term" value="F:ATP hydrolysis activity"/>
    <property type="evidence" value="ECO:0007669"/>
    <property type="project" value="InterPro"/>
</dbReference>
<dbReference type="SMART" id="SM00382">
    <property type="entry name" value="AAA"/>
    <property type="match status" value="1"/>
</dbReference>
<name>A0A6B3VZW7_9BACI</name>
<evidence type="ECO:0000313" key="7">
    <source>
        <dbReference type="EMBL" id="NEY82472.1"/>
    </source>
</evidence>
<evidence type="ECO:0000313" key="8">
    <source>
        <dbReference type="Proteomes" id="UP000472971"/>
    </source>
</evidence>
<dbReference type="RefSeq" id="WP_163242880.1">
    <property type="nucleotide sequence ID" value="NZ_CP082780.1"/>
</dbReference>
<protein>
    <submittedName>
        <fullName evidence="7">ATP-binding cassette domain-containing protein</fullName>
    </submittedName>
</protein>
<organism evidence="7 8">
    <name type="scientific">Bacillus aquiflavi</name>
    <dbReference type="NCBI Taxonomy" id="2672567"/>
    <lineage>
        <taxon>Bacteria</taxon>
        <taxon>Bacillati</taxon>
        <taxon>Bacillota</taxon>
        <taxon>Bacilli</taxon>
        <taxon>Bacillales</taxon>
        <taxon>Bacillaceae</taxon>
        <taxon>Bacillus</taxon>
    </lineage>
</organism>
<sequence>MENIIEINDLCKVVKNNVLLDHINLKINIPGVYGIVGRNGSGKSLLFKTISGLITPTKGSISVLGTQVSKGEFPQQFGALLDSGGFLPNYSAFDNLKLLASVKNQISDDDIKACLNFVGLDSKKTSPVKTYSLGMKQRLGIAQAIMEKPKLLILDEPMNGLDASGVKDIQKMILEYKNLGVTILLASHNESDINLLCDEVYEMDNGKLSSQKTNESVKFV</sequence>
<dbReference type="SUPFAM" id="SSF52540">
    <property type="entry name" value="P-loop containing nucleoside triphosphate hydrolases"/>
    <property type="match status" value="1"/>
</dbReference>
<evidence type="ECO:0000313" key="9">
    <source>
        <dbReference type="Proteomes" id="UP000570010"/>
    </source>
</evidence>
<accession>A0A6B3VZW7</accession>
<feature type="domain" description="ABC transporter" evidence="5">
    <location>
        <begin position="5"/>
        <end position="220"/>
    </location>
</feature>
<evidence type="ECO:0000256" key="4">
    <source>
        <dbReference type="ARBA" id="ARBA00022840"/>
    </source>
</evidence>
<keyword evidence="8" id="KW-1185">Reference proteome</keyword>
<keyword evidence="4 7" id="KW-0067">ATP-binding</keyword>
<dbReference type="InterPro" id="IPR003593">
    <property type="entry name" value="AAA+_ATPase"/>
</dbReference>
<evidence type="ECO:0000259" key="5">
    <source>
        <dbReference type="PROSITE" id="PS50893"/>
    </source>
</evidence>
<dbReference type="InterPro" id="IPR003439">
    <property type="entry name" value="ABC_transporter-like_ATP-bd"/>
</dbReference>
<comment type="similarity">
    <text evidence="1">Belongs to the ABC transporter superfamily.</text>
</comment>
<dbReference type="PROSITE" id="PS50893">
    <property type="entry name" value="ABC_TRANSPORTER_2"/>
    <property type="match status" value="1"/>
</dbReference>
<reference evidence="7 8" key="1">
    <citation type="submission" date="2020-02" db="EMBL/GenBank/DDBJ databases">
        <title>Bacillus aquiflavi sp. nov., isolated from yellow water of strong flavor Chinese baijiu in Yibin region of China.</title>
        <authorList>
            <person name="Xie J."/>
        </authorList>
    </citation>
    <scope>NUCLEOTIDE SEQUENCE [LARGE SCALE GENOMIC DNA]</scope>
    <source>
        <strain evidence="7 8">3H-10</strain>
    </source>
</reference>
<evidence type="ECO:0000256" key="3">
    <source>
        <dbReference type="ARBA" id="ARBA00022741"/>
    </source>
</evidence>
<dbReference type="InterPro" id="IPR017871">
    <property type="entry name" value="ABC_transporter-like_CS"/>
</dbReference>
<dbReference type="EMBL" id="JAAIWN010000035">
    <property type="protein sequence ID" value="NEY82472.1"/>
    <property type="molecule type" value="Genomic_DNA"/>
</dbReference>
<proteinExistence type="inferred from homology"/>
<dbReference type="GO" id="GO:0005524">
    <property type="term" value="F:ATP binding"/>
    <property type="evidence" value="ECO:0007669"/>
    <property type="project" value="UniProtKB-KW"/>
</dbReference>
<dbReference type="PANTHER" id="PTHR43335:SF4">
    <property type="entry name" value="ABC TRANSPORTER, ATP-BINDING PROTEIN"/>
    <property type="match status" value="1"/>
</dbReference>
<evidence type="ECO:0000313" key="6">
    <source>
        <dbReference type="EMBL" id="MBA4538152.1"/>
    </source>
</evidence>
<keyword evidence="3" id="KW-0547">Nucleotide-binding</keyword>
<reference evidence="6 9" key="2">
    <citation type="submission" date="2020-07" db="EMBL/GenBank/DDBJ databases">
        <authorList>
            <person name="Feng H."/>
        </authorList>
    </citation>
    <scope>NUCLEOTIDE SEQUENCE [LARGE SCALE GENOMIC DNA]</scope>
    <source>
        <strain evidence="6">S-12</strain>
        <strain evidence="9">s-12</strain>
    </source>
</reference>
<dbReference type="InterPro" id="IPR027417">
    <property type="entry name" value="P-loop_NTPase"/>
</dbReference>
<dbReference type="AlphaFoldDB" id="A0A6B3VZW7"/>
<dbReference type="Pfam" id="PF00005">
    <property type="entry name" value="ABC_tran"/>
    <property type="match status" value="1"/>
</dbReference>